<accession>A0AAV4Y731</accession>
<dbReference type="Proteomes" id="UP001054945">
    <property type="component" value="Unassembled WGS sequence"/>
</dbReference>
<protein>
    <submittedName>
        <fullName evidence="1">Uncharacterized protein</fullName>
    </submittedName>
</protein>
<comment type="caution">
    <text evidence="1">The sequence shown here is derived from an EMBL/GenBank/DDBJ whole genome shotgun (WGS) entry which is preliminary data.</text>
</comment>
<reference evidence="1 2" key="1">
    <citation type="submission" date="2021-06" db="EMBL/GenBank/DDBJ databases">
        <title>Caerostris extrusa draft genome.</title>
        <authorList>
            <person name="Kono N."/>
            <person name="Arakawa K."/>
        </authorList>
    </citation>
    <scope>NUCLEOTIDE SEQUENCE [LARGE SCALE GENOMIC DNA]</scope>
</reference>
<evidence type="ECO:0000313" key="1">
    <source>
        <dbReference type="EMBL" id="GIZ02020.1"/>
    </source>
</evidence>
<gene>
    <name evidence="1" type="ORF">CEXT_167551</name>
</gene>
<organism evidence="1 2">
    <name type="scientific">Caerostris extrusa</name>
    <name type="common">Bark spider</name>
    <name type="synonym">Caerostris bankana</name>
    <dbReference type="NCBI Taxonomy" id="172846"/>
    <lineage>
        <taxon>Eukaryota</taxon>
        <taxon>Metazoa</taxon>
        <taxon>Ecdysozoa</taxon>
        <taxon>Arthropoda</taxon>
        <taxon>Chelicerata</taxon>
        <taxon>Arachnida</taxon>
        <taxon>Araneae</taxon>
        <taxon>Araneomorphae</taxon>
        <taxon>Entelegynae</taxon>
        <taxon>Araneoidea</taxon>
        <taxon>Araneidae</taxon>
        <taxon>Caerostris</taxon>
    </lineage>
</organism>
<dbReference type="EMBL" id="BPLR01018750">
    <property type="protein sequence ID" value="GIZ02020.1"/>
    <property type="molecule type" value="Genomic_DNA"/>
</dbReference>
<sequence>MNEGDFPKFDSFDEAFMKRMVVCPFQSKFVNALETIQEPYTRDGATRDAQLERNYLYRNNLVEEWLNDSMTVTRDYNDMMTLHELVEKYLSTHTGFENVSKRNCCMHSELD</sequence>
<keyword evidence="2" id="KW-1185">Reference proteome</keyword>
<dbReference type="AlphaFoldDB" id="A0AAV4Y731"/>
<proteinExistence type="predicted"/>
<name>A0AAV4Y731_CAEEX</name>
<evidence type="ECO:0000313" key="2">
    <source>
        <dbReference type="Proteomes" id="UP001054945"/>
    </source>
</evidence>